<evidence type="ECO:0000313" key="7">
    <source>
        <dbReference type="EMBL" id="MDN4612207.1"/>
    </source>
</evidence>
<keyword evidence="8" id="KW-1185">Reference proteome</keyword>
<reference evidence="7" key="1">
    <citation type="submission" date="2023-06" db="EMBL/GenBank/DDBJ databases">
        <title>MT1 and MT2 Draft Genomes of Novel Species.</title>
        <authorList>
            <person name="Venkateswaran K."/>
        </authorList>
    </citation>
    <scope>NUCLEOTIDE SEQUENCE</scope>
    <source>
        <strain evidence="7">IIF3SC-B10</strain>
    </source>
</reference>
<organism evidence="7 8">
    <name type="scientific">Arthrobacter burdickii</name>
    <dbReference type="NCBI Taxonomy" id="3035920"/>
    <lineage>
        <taxon>Bacteria</taxon>
        <taxon>Bacillati</taxon>
        <taxon>Actinomycetota</taxon>
        <taxon>Actinomycetes</taxon>
        <taxon>Micrococcales</taxon>
        <taxon>Micrococcaceae</taxon>
        <taxon>Arthrobacter</taxon>
    </lineage>
</organism>
<sequence>MFLLDGGPEASGPDLVFSATDLVLASECGYRLLRVLDEKLGRAERAEFAADAMLQRAAALGDLHERRVLDGLVAEHGLWSPGNPTGVYDVEPAAAMDRGVLADKHEESIRALRSGASVVFQAAFFDGTFHGRSDFLVRQGDGSYAVWDTKLARHAKVGALLQLAAYGDQLQAAGIPTSTDVTLVLGDRTRSVHSLSDLLPVFRERRARFLDLVHSHRNQPDPVAWETADLAACGRCDYCREQVEATRDLLLVASMTGERRARLRREGISTIEHLAAMTPRLEDAPLTRLQEQARLQLGTAEVDGGVTYRDAGGQERTVSYRVLPSHTLASLPAPSEGDIFFDFEGDPLWQDPADGSWGIEYLFGVVEQPADNGEEPPFRPFWAHSRAEERSAFARFLDYVAQRRRQYPDLHVYHYAAYEKSALRRLSLVHVIGEDAVDTLLRDGVLVDLYETVRSSLRISERSYSLKKLEPLYMEGDLRSGDVTDAGASVVAYAAYCTARDAGEQAAAAEILAGISDYNRYDCISTLRLRDWLLGLRVRHAGPDQVDRDAPAAEERPAYGPAPEEARLLDHLARLSPEEVKHPDQQAVALVAAAVGYHRRERKQFWWSHFDRLAAPASEWEESRDVMVFRTLEVVEDWARPTSRSNPVRTLKVTARLQPGADFREGSSYFALYDSPVPAGADVADSSGTGRGGWFGIEVTELSEDDDGVTAVLREKLKRGAEARPDVPVALAPDQPLLTKSLQEALVALADRVGRALPGIPTGPALDLLRRVPPRLSSGALPAVPPGSNGYAEAITAALRLLSDSYLAVQGPPGTGKTHVGADVVERLVRGGWKVGVVAQSHAVVENLLCRAMEAGVPARLVAKRTEDPDTPWSQRSDDDVARLLGTEGGCLIGGTAWTMTGSKVPAGSLDLLVIDEAGQFSLANTMAVAQAARRLLLLGDPQQLPQVTQGTHPEPVDASALGWLSAGHATLPAEFGYFLADTWRMHPDLCRAVSAFAYEGRLTTAPAARGRHLEGPGPGIECVSVEHSGNATSSPEETEEVVAQVRRHLGLPWTPDARATPRPLAQTDILVVAAYNAQVQLVRKALAAAGCGDVRVGTVDRFQGQQSAVVIVTMAASSAAEAPRGIGFLLNRNRVNVAVSRGQWRAVLIRSPRLTHHLPSTPAALEELGAFIGLCAGAS</sequence>
<dbReference type="PANTHER" id="PTHR43788">
    <property type="entry name" value="DNA2/NAM7 HELICASE FAMILY MEMBER"/>
    <property type="match status" value="1"/>
</dbReference>
<proteinExistence type="predicted"/>
<dbReference type="CDD" id="cd17934">
    <property type="entry name" value="DEXXQc_Upf1-like"/>
    <property type="match status" value="1"/>
</dbReference>
<evidence type="ECO:0000256" key="3">
    <source>
        <dbReference type="ARBA" id="ARBA00022806"/>
    </source>
</evidence>
<keyword evidence="3" id="KW-0347">Helicase</keyword>
<dbReference type="InterPro" id="IPR019993">
    <property type="entry name" value="RecB_nuclease_TM0106_put"/>
</dbReference>
<dbReference type="RefSeq" id="WP_301229039.1">
    <property type="nucleotide sequence ID" value="NZ_JAROCG010000002.1"/>
</dbReference>
<dbReference type="InterPro" id="IPR050534">
    <property type="entry name" value="Coronavir_polyprotein_1ab"/>
</dbReference>
<dbReference type="InterPro" id="IPR041679">
    <property type="entry name" value="DNA2/NAM7-like_C"/>
</dbReference>
<dbReference type="Gene3D" id="3.40.50.300">
    <property type="entry name" value="P-loop containing nucleotide triphosphate hydrolases"/>
    <property type="match status" value="2"/>
</dbReference>
<keyword evidence="4" id="KW-0067">ATP-binding</keyword>
<dbReference type="EMBL" id="JAROCG010000002">
    <property type="protein sequence ID" value="MDN4612207.1"/>
    <property type="molecule type" value="Genomic_DNA"/>
</dbReference>
<dbReference type="SUPFAM" id="SSF52540">
    <property type="entry name" value="P-loop containing nucleoside triphosphate hydrolases"/>
    <property type="match status" value="1"/>
</dbReference>
<evidence type="ECO:0000256" key="1">
    <source>
        <dbReference type="ARBA" id="ARBA00022741"/>
    </source>
</evidence>
<evidence type="ECO:0000259" key="6">
    <source>
        <dbReference type="Pfam" id="PF13482"/>
    </source>
</evidence>
<dbReference type="Pfam" id="PF13604">
    <property type="entry name" value="AAA_30"/>
    <property type="match status" value="1"/>
</dbReference>
<gene>
    <name evidence="7" type="ORF">P5G52_15175</name>
</gene>
<dbReference type="Pfam" id="PF13482">
    <property type="entry name" value="RNase_H_2"/>
    <property type="match status" value="1"/>
</dbReference>
<name>A0ABT8K4X5_9MICC</name>
<dbReference type="NCBIfam" id="TIGR03491">
    <property type="entry name" value="TM0106 family RecB-like putative nuclease"/>
    <property type="match status" value="1"/>
</dbReference>
<dbReference type="InterPro" id="IPR038720">
    <property type="entry name" value="YprB_RNase_H-like_dom"/>
</dbReference>
<evidence type="ECO:0000259" key="5">
    <source>
        <dbReference type="Pfam" id="PF13087"/>
    </source>
</evidence>
<comment type="caution">
    <text evidence="7">The sequence shown here is derived from an EMBL/GenBank/DDBJ whole genome shotgun (WGS) entry which is preliminary data.</text>
</comment>
<dbReference type="Proteomes" id="UP001174209">
    <property type="component" value="Unassembled WGS sequence"/>
</dbReference>
<evidence type="ECO:0000313" key="8">
    <source>
        <dbReference type="Proteomes" id="UP001174209"/>
    </source>
</evidence>
<accession>A0ABT8K4X5</accession>
<keyword evidence="1" id="KW-0547">Nucleotide-binding</keyword>
<dbReference type="PANTHER" id="PTHR43788:SF8">
    <property type="entry name" value="DNA-BINDING PROTEIN SMUBP-2"/>
    <property type="match status" value="1"/>
</dbReference>
<evidence type="ECO:0000256" key="2">
    <source>
        <dbReference type="ARBA" id="ARBA00022801"/>
    </source>
</evidence>
<feature type="domain" description="YprB ribonuclease H-like" evidence="6">
    <location>
        <begin position="339"/>
        <end position="533"/>
    </location>
</feature>
<protein>
    <submittedName>
        <fullName evidence="7">TM0106 family RecB-like putative nuclease</fullName>
    </submittedName>
</protein>
<dbReference type="Pfam" id="PF13087">
    <property type="entry name" value="AAA_12"/>
    <property type="match status" value="1"/>
</dbReference>
<dbReference type="InterPro" id="IPR047187">
    <property type="entry name" value="SF1_C_Upf1"/>
</dbReference>
<evidence type="ECO:0000256" key="4">
    <source>
        <dbReference type="ARBA" id="ARBA00022840"/>
    </source>
</evidence>
<feature type="domain" description="DNA2/NAM7 helicase-like C-terminal" evidence="5">
    <location>
        <begin position="978"/>
        <end position="1149"/>
    </location>
</feature>
<dbReference type="CDD" id="cd18808">
    <property type="entry name" value="SF1_C_Upf1"/>
    <property type="match status" value="1"/>
</dbReference>
<dbReference type="InterPro" id="IPR027417">
    <property type="entry name" value="P-loop_NTPase"/>
</dbReference>
<keyword evidence="2" id="KW-0378">Hydrolase</keyword>